<proteinExistence type="predicted"/>
<accession>A0A8S5RJA5</accession>
<organism evidence="1">
    <name type="scientific">virus sp. ctML55</name>
    <dbReference type="NCBI Taxonomy" id="2827627"/>
    <lineage>
        <taxon>Viruses</taxon>
    </lineage>
</organism>
<dbReference type="EMBL" id="BK059105">
    <property type="protein sequence ID" value="DAE31117.1"/>
    <property type="molecule type" value="Genomic_DNA"/>
</dbReference>
<sequence length="35" mass="4105">MTSSFIYFPSLGKPIWIKVQSMSFVNRSVSSYFIR</sequence>
<reference evidence="1" key="1">
    <citation type="journal article" date="2021" name="Proc. Natl. Acad. Sci. U.S.A.">
        <title>A Catalog of Tens of Thousands of Viruses from Human Metagenomes Reveals Hidden Associations with Chronic Diseases.</title>
        <authorList>
            <person name="Tisza M.J."/>
            <person name="Buck C.B."/>
        </authorList>
    </citation>
    <scope>NUCLEOTIDE SEQUENCE</scope>
    <source>
        <strain evidence="1">CtML55</strain>
    </source>
</reference>
<evidence type="ECO:0000313" key="1">
    <source>
        <dbReference type="EMBL" id="DAE31117.1"/>
    </source>
</evidence>
<protein>
    <submittedName>
        <fullName evidence="1">Uncharacterized protein</fullName>
    </submittedName>
</protein>
<name>A0A8S5RJA5_9VIRU</name>